<comment type="caution">
    <text evidence="2">The sequence shown here is derived from an EMBL/GenBank/DDBJ whole genome shotgun (WGS) entry which is preliminary data.</text>
</comment>
<dbReference type="AlphaFoldDB" id="A0A0J7MMW2"/>
<keyword evidence="3" id="KW-1185">Reference proteome</keyword>
<protein>
    <submittedName>
        <fullName evidence="2">Growth hormone</fullName>
    </submittedName>
</protein>
<sequence>KILEEQMGRKRPLPADHFGDTGISIHDEDNPVPSTSFWDNSLLATADPAIGLTPEDIPTPVDIMVTHAINEITENIETPADIMLSTVTNVDFYSFGNDLPPDLRSKYIEELMQCWKTADPINCANDLMNKYKVEMNNLIDKEANSNSFYCKMIMAGPRPRRLPRPPVL</sequence>
<organism evidence="2 3">
    <name type="scientific">Lasius niger</name>
    <name type="common">Black garden ant</name>
    <dbReference type="NCBI Taxonomy" id="67767"/>
    <lineage>
        <taxon>Eukaryota</taxon>
        <taxon>Metazoa</taxon>
        <taxon>Ecdysozoa</taxon>
        <taxon>Arthropoda</taxon>
        <taxon>Hexapoda</taxon>
        <taxon>Insecta</taxon>
        <taxon>Pterygota</taxon>
        <taxon>Neoptera</taxon>
        <taxon>Endopterygota</taxon>
        <taxon>Hymenoptera</taxon>
        <taxon>Apocrita</taxon>
        <taxon>Aculeata</taxon>
        <taxon>Formicoidea</taxon>
        <taxon>Formicidae</taxon>
        <taxon>Formicinae</taxon>
        <taxon>Lasius</taxon>
        <taxon>Lasius</taxon>
    </lineage>
</organism>
<feature type="region of interest" description="Disordered" evidence="1">
    <location>
        <begin position="1"/>
        <end position="26"/>
    </location>
</feature>
<gene>
    <name evidence="2" type="ORF">RF55_24694</name>
</gene>
<dbReference type="EMBL" id="LBMM01030048">
    <property type="protein sequence ID" value="KMQ81945.1"/>
    <property type="molecule type" value="Genomic_DNA"/>
</dbReference>
<accession>A0A0J7MMW2</accession>
<name>A0A0J7MMW2_LASNI</name>
<evidence type="ECO:0000313" key="2">
    <source>
        <dbReference type="EMBL" id="KMQ81945.1"/>
    </source>
</evidence>
<dbReference type="PaxDb" id="67767-A0A0J7MMW2"/>
<reference evidence="2 3" key="1">
    <citation type="submission" date="2015-04" db="EMBL/GenBank/DDBJ databases">
        <title>Lasius niger genome sequencing.</title>
        <authorList>
            <person name="Konorov E.A."/>
            <person name="Nikitin M.A."/>
            <person name="Kirill M.V."/>
            <person name="Chang P."/>
        </authorList>
    </citation>
    <scope>NUCLEOTIDE SEQUENCE [LARGE SCALE GENOMIC DNA]</scope>
    <source>
        <tissue evidence="2">Whole</tissue>
    </source>
</reference>
<feature type="non-terminal residue" evidence="2">
    <location>
        <position position="1"/>
    </location>
</feature>
<proteinExistence type="predicted"/>
<evidence type="ECO:0000313" key="3">
    <source>
        <dbReference type="Proteomes" id="UP000036403"/>
    </source>
</evidence>
<dbReference type="Proteomes" id="UP000036403">
    <property type="component" value="Unassembled WGS sequence"/>
</dbReference>
<evidence type="ECO:0000256" key="1">
    <source>
        <dbReference type="SAM" id="MobiDB-lite"/>
    </source>
</evidence>